<feature type="non-terminal residue" evidence="2">
    <location>
        <position position="87"/>
    </location>
</feature>
<evidence type="ECO:0000256" key="1">
    <source>
        <dbReference type="SAM" id="Phobius"/>
    </source>
</evidence>
<keyword evidence="3" id="KW-1185">Reference proteome</keyword>
<feature type="transmembrane region" description="Helical" evidence="1">
    <location>
        <begin position="20"/>
        <end position="39"/>
    </location>
</feature>
<sequence>MYGGQIEIGKLKPTTGKRTMGNKVFAVFLVCIVVAATVVRETEAELKLDYLYKGCYDECQKDCQSAGSGYSSCEMKCDEDCSDEESK</sequence>
<keyword evidence="1" id="KW-0472">Membrane</keyword>
<protein>
    <submittedName>
        <fullName evidence="2">Uncharacterized protein</fullName>
    </submittedName>
</protein>
<dbReference type="EMBL" id="JAKUCV010001731">
    <property type="protein sequence ID" value="KAJ4845268.1"/>
    <property type="molecule type" value="Genomic_DNA"/>
</dbReference>
<dbReference type="Pfam" id="PF09253">
    <property type="entry name" value="Ole_e_6"/>
    <property type="match status" value="1"/>
</dbReference>
<dbReference type="InterPro" id="IPR036466">
    <property type="entry name" value="Pollen_allergen_ole-e-6_sf"/>
</dbReference>
<organism evidence="2 3">
    <name type="scientific">Turnera subulata</name>
    <dbReference type="NCBI Taxonomy" id="218843"/>
    <lineage>
        <taxon>Eukaryota</taxon>
        <taxon>Viridiplantae</taxon>
        <taxon>Streptophyta</taxon>
        <taxon>Embryophyta</taxon>
        <taxon>Tracheophyta</taxon>
        <taxon>Spermatophyta</taxon>
        <taxon>Magnoliopsida</taxon>
        <taxon>eudicotyledons</taxon>
        <taxon>Gunneridae</taxon>
        <taxon>Pentapetalae</taxon>
        <taxon>rosids</taxon>
        <taxon>fabids</taxon>
        <taxon>Malpighiales</taxon>
        <taxon>Passifloraceae</taxon>
        <taxon>Turnera</taxon>
    </lineage>
</organism>
<reference evidence="2" key="1">
    <citation type="submission" date="2022-02" db="EMBL/GenBank/DDBJ databases">
        <authorList>
            <person name="Henning P.M."/>
            <person name="McCubbin A.G."/>
            <person name="Shore J.S."/>
        </authorList>
    </citation>
    <scope>NUCLEOTIDE SEQUENCE</scope>
    <source>
        <strain evidence="2">F60SS</strain>
        <tissue evidence="2">Leaves</tissue>
    </source>
</reference>
<reference evidence="2" key="2">
    <citation type="journal article" date="2023" name="Plants (Basel)">
        <title>Annotation of the Turnera subulata (Passifloraceae) Draft Genome Reveals the S-Locus Evolved after the Divergence of Turneroideae from Passifloroideae in a Stepwise Manner.</title>
        <authorList>
            <person name="Henning P.M."/>
            <person name="Roalson E.H."/>
            <person name="Mir W."/>
            <person name="McCubbin A.G."/>
            <person name="Shore J.S."/>
        </authorList>
    </citation>
    <scope>NUCLEOTIDE SEQUENCE</scope>
    <source>
        <strain evidence="2">F60SS</strain>
    </source>
</reference>
<name>A0A9Q0G7Y3_9ROSI</name>
<dbReference type="AlphaFoldDB" id="A0A9Q0G7Y3"/>
<dbReference type="SUPFAM" id="SSF111388">
    <property type="entry name" value="Pollen allergen ole e 6"/>
    <property type="match status" value="1"/>
</dbReference>
<keyword evidence="1" id="KW-1133">Transmembrane helix</keyword>
<proteinExistence type="predicted"/>
<dbReference type="InterPro" id="IPR015333">
    <property type="entry name" value="Pollen_allergen_ole-e-6"/>
</dbReference>
<evidence type="ECO:0000313" key="2">
    <source>
        <dbReference type="EMBL" id="KAJ4845268.1"/>
    </source>
</evidence>
<dbReference type="OrthoDB" id="1869791at2759"/>
<accession>A0A9Q0G7Y3</accession>
<dbReference type="Gene3D" id="1.10.287.720">
    <property type="entry name" value="Pollen allergen ole e 6"/>
    <property type="match status" value="1"/>
</dbReference>
<dbReference type="Proteomes" id="UP001141552">
    <property type="component" value="Unassembled WGS sequence"/>
</dbReference>
<dbReference type="PANTHER" id="PTHR35632">
    <property type="entry name" value="MAJOR POLLEN ALLERGEN OLE E 6-LIKE"/>
    <property type="match status" value="1"/>
</dbReference>
<dbReference type="PANTHER" id="PTHR35632:SF1">
    <property type="entry name" value="MAJOR POLLEN ALLERGEN OLE E 6-LIKE"/>
    <property type="match status" value="1"/>
</dbReference>
<evidence type="ECO:0000313" key="3">
    <source>
        <dbReference type="Proteomes" id="UP001141552"/>
    </source>
</evidence>
<keyword evidence="1" id="KW-0812">Transmembrane</keyword>
<gene>
    <name evidence="2" type="ORF">Tsubulata_034387</name>
</gene>
<comment type="caution">
    <text evidence="2">The sequence shown here is derived from an EMBL/GenBank/DDBJ whole genome shotgun (WGS) entry which is preliminary data.</text>
</comment>